<keyword evidence="3" id="KW-1185">Reference proteome</keyword>
<accession>A0A1K2HKT4</accession>
<feature type="transmembrane region" description="Helical" evidence="1">
    <location>
        <begin position="16"/>
        <end position="34"/>
    </location>
</feature>
<reference evidence="2 3" key="1">
    <citation type="submission" date="2016-11" db="EMBL/GenBank/DDBJ databases">
        <authorList>
            <person name="Jaros S."/>
            <person name="Januszkiewicz K."/>
            <person name="Wedrychowicz H."/>
        </authorList>
    </citation>
    <scope>NUCLEOTIDE SEQUENCE [LARGE SCALE GENOMIC DNA]</scope>
    <source>
        <strain evidence="2 3">DSM 18899</strain>
    </source>
</reference>
<dbReference type="Proteomes" id="UP000186513">
    <property type="component" value="Unassembled WGS sequence"/>
</dbReference>
<organism evidence="2 3">
    <name type="scientific">Chitinimonas taiwanensis DSM 18899</name>
    <dbReference type="NCBI Taxonomy" id="1121279"/>
    <lineage>
        <taxon>Bacteria</taxon>
        <taxon>Pseudomonadati</taxon>
        <taxon>Pseudomonadota</taxon>
        <taxon>Betaproteobacteria</taxon>
        <taxon>Neisseriales</taxon>
        <taxon>Chitinibacteraceae</taxon>
        <taxon>Chitinimonas</taxon>
    </lineage>
</organism>
<evidence type="ECO:0000313" key="3">
    <source>
        <dbReference type="Proteomes" id="UP000186513"/>
    </source>
</evidence>
<dbReference type="OrthoDB" id="9875559at2"/>
<keyword evidence="1" id="KW-0472">Membrane</keyword>
<gene>
    <name evidence="2" type="ORF">SAMN02745887_02320</name>
</gene>
<dbReference type="RefSeq" id="WP_072428825.1">
    <property type="nucleotide sequence ID" value="NZ_FPKR01000008.1"/>
</dbReference>
<name>A0A1K2HKT4_9NEIS</name>
<protein>
    <submittedName>
        <fullName evidence="2">Uncharacterized protein</fullName>
    </submittedName>
</protein>
<dbReference type="STRING" id="1121279.SAMN02745887_02320"/>
<dbReference type="AlphaFoldDB" id="A0A1K2HKT4"/>
<proteinExistence type="predicted"/>
<keyword evidence="1" id="KW-1133">Transmembrane helix</keyword>
<dbReference type="EMBL" id="FPKR01000008">
    <property type="protein sequence ID" value="SFZ77293.1"/>
    <property type="molecule type" value="Genomic_DNA"/>
</dbReference>
<keyword evidence="1" id="KW-0812">Transmembrane</keyword>
<evidence type="ECO:0000313" key="2">
    <source>
        <dbReference type="EMBL" id="SFZ77293.1"/>
    </source>
</evidence>
<sequence length="163" mass="17624">MAADSPATPKREGRRFAILIALGLVFAALQTWFMPSGRTPSLARNTAEQAFALARDTPQQLRFADLNDGKWQTARLYAPGADLMAACNTLSAGQEDCRTALAKPPKEVILLGFTEGKLTRIEQLPINLLRLQDCPVELLASQRLSLQRLPGGGPAQAQCQAPV</sequence>
<evidence type="ECO:0000256" key="1">
    <source>
        <dbReference type="SAM" id="Phobius"/>
    </source>
</evidence>